<sequence length="261" mass="28847">MKSKVVLWAQVRGELSTRLTPARGQGRRPAEERLTRGQRARLERSPISESADVGAASGGANAEVIQELGRDQAWTSRPSSPHLHYTSRRRSSAISTLATHQGEPGSIPGRVTGFSQVVIVPDDAVGRRVFSGISRFPRYLIPALLHIHFNHRRRLSRPRLAVVSERLVCSPPTNANRAQSPAGSLPHFRTWESYGRCCWSVGFSRGSTVPPPFFHSGAAPYSFQSPSSALKTPLLEPPKSLHSLIHPPIEWAIKRDYMVQL</sequence>
<accession>A0ABQ9IK00</accession>
<dbReference type="EMBL" id="JARBHB010000001">
    <property type="protein sequence ID" value="KAJ8896966.1"/>
    <property type="molecule type" value="Genomic_DNA"/>
</dbReference>
<comment type="caution">
    <text evidence="2">The sequence shown here is derived from an EMBL/GenBank/DDBJ whole genome shotgun (WGS) entry which is preliminary data.</text>
</comment>
<evidence type="ECO:0000256" key="1">
    <source>
        <dbReference type="SAM" id="MobiDB-lite"/>
    </source>
</evidence>
<proteinExistence type="predicted"/>
<feature type="region of interest" description="Disordered" evidence="1">
    <location>
        <begin position="20"/>
        <end position="92"/>
    </location>
</feature>
<gene>
    <name evidence="2" type="ORF">PR048_002312</name>
</gene>
<feature type="non-terminal residue" evidence="2">
    <location>
        <position position="261"/>
    </location>
</feature>
<dbReference type="Proteomes" id="UP001159363">
    <property type="component" value="Chromosome 1"/>
</dbReference>
<evidence type="ECO:0000313" key="2">
    <source>
        <dbReference type="EMBL" id="KAJ8896966.1"/>
    </source>
</evidence>
<keyword evidence="3" id="KW-1185">Reference proteome</keyword>
<protein>
    <submittedName>
        <fullName evidence="2">Uncharacterized protein</fullName>
    </submittedName>
</protein>
<feature type="compositionally biased region" description="Basic and acidic residues" evidence="1">
    <location>
        <begin position="28"/>
        <end position="46"/>
    </location>
</feature>
<name>A0ABQ9IK00_9NEOP</name>
<organism evidence="2 3">
    <name type="scientific">Dryococelus australis</name>
    <dbReference type="NCBI Taxonomy" id="614101"/>
    <lineage>
        <taxon>Eukaryota</taxon>
        <taxon>Metazoa</taxon>
        <taxon>Ecdysozoa</taxon>
        <taxon>Arthropoda</taxon>
        <taxon>Hexapoda</taxon>
        <taxon>Insecta</taxon>
        <taxon>Pterygota</taxon>
        <taxon>Neoptera</taxon>
        <taxon>Polyneoptera</taxon>
        <taxon>Phasmatodea</taxon>
        <taxon>Verophasmatodea</taxon>
        <taxon>Anareolatae</taxon>
        <taxon>Phasmatidae</taxon>
        <taxon>Eurycanthinae</taxon>
        <taxon>Dryococelus</taxon>
    </lineage>
</organism>
<evidence type="ECO:0000313" key="3">
    <source>
        <dbReference type="Proteomes" id="UP001159363"/>
    </source>
</evidence>
<reference evidence="2 3" key="1">
    <citation type="submission" date="2023-02" db="EMBL/GenBank/DDBJ databases">
        <title>LHISI_Scaffold_Assembly.</title>
        <authorList>
            <person name="Stuart O.P."/>
            <person name="Cleave R."/>
            <person name="Magrath M.J.L."/>
            <person name="Mikheyev A.S."/>
        </authorList>
    </citation>
    <scope>NUCLEOTIDE SEQUENCE [LARGE SCALE GENOMIC DNA]</scope>
    <source>
        <strain evidence="2">Daus_M_001</strain>
        <tissue evidence="2">Leg muscle</tissue>
    </source>
</reference>